<feature type="domain" description="FAD-binding PCMH-type" evidence="19">
    <location>
        <begin position="30"/>
        <end position="252"/>
    </location>
</feature>
<dbReference type="Gene3D" id="3.90.78.10">
    <property type="entry name" value="UDP-N-acetylenolpyruvoylglucosamine reductase, C-terminal domain"/>
    <property type="match status" value="1"/>
</dbReference>
<evidence type="ECO:0000256" key="14">
    <source>
        <dbReference type="ARBA" id="ARBA00023306"/>
    </source>
</evidence>
<keyword evidence="15 17" id="KW-0961">Cell wall biogenesis/degradation</keyword>
<feature type="region of interest" description="Disordered" evidence="18">
    <location>
        <begin position="260"/>
        <end position="281"/>
    </location>
</feature>
<evidence type="ECO:0000256" key="1">
    <source>
        <dbReference type="ARBA" id="ARBA00001974"/>
    </source>
</evidence>
<evidence type="ECO:0000313" key="20">
    <source>
        <dbReference type="EMBL" id="PJJ77290.1"/>
    </source>
</evidence>
<dbReference type="InterPro" id="IPR016166">
    <property type="entry name" value="FAD-bd_PCMH"/>
</dbReference>
<evidence type="ECO:0000256" key="7">
    <source>
        <dbReference type="ARBA" id="ARBA00022618"/>
    </source>
</evidence>
<dbReference type="InterPro" id="IPR016167">
    <property type="entry name" value="FAD-bd_PCMH_sub1"/>
</dbReference>
<evidence type="ECO:0000256" key="4">
    <source>
        <dbReference type="ARBA" id="ARBA00004752"/>
    </source>
</evidence>
<dbReference type="PANTHER" id="PTHR21071:SF4">
    <property type="entry name" value="UDP-N-ACETYLENOLPYRUVOYLGLUCOSAMINE REDUCTASE"/>
    <property type="match status" value="1"/>
</dbReference>
<organism evidence="20 21">
    <name type="scientific">Sediminihabitans luteus</name>
    <dbReference type="NCBI Taxonomy" id="1138585"/>
    <lineage>
        <taxon>Bacteria</taxon>
        <taxon>Bacillati</taxon>
        <taxon>Actinomycetota</taxon>
        <taxon>Actinomycetes</taxon>
        <taxon>Micrococcales</taxon>
        <taxon>Cellulomonadaceae</taxon>
        <taxon>Sediminihabitans</taxon>
    </lineage>
</organism>
<keyword evidence="21" id="KW-1185">Reference proteome</keyword>
<keyword evidence="8 17" id="KW-0285">Flavoprotein</keyword>
<evidence type="ECO:0000256" key="5">
    <source>
        <dbReference type="ARBA" id="ARBA00010485"/>
    </source>
</evidence>
<evidence type="ECO:0000256" key="11">
    <source>
        <dbReference type="ARBA" id="ARBA00022960"/>
    </source>
</evidence>
<evidence type="ECO:0000259" key="19">
    <source>
        <dbReference type="PROSITE" id="PS51387"/>
    </source>
</evidence>
<comment type="similarity">
    <text evidence="5 17">Belongs to the MurB family.</text>
</comment>
<evidence type="ECO:0000256" key="3">
    <source>
        <dbReference type="ARBA" id="ARBA00004496"/>
    </source>
</evidence>
<dbReference type="NCBIfam" id="NF010478">
    <property type="entry name" value="PRK13903.1"/>
    <property type="match status" value="1"/>
</dbReference>
<evidence type="ECO:0000256" key="17">
    <source>
        <dbReference type="HAMAP-Rule" id="MF_00037"/>
    </source>
</evidence>
<dbReference type="GO" id="GO:0071555">
    <property type="term" value="P:cell wall organization"/>
    <property type="evidence" value="ECO:0007669"/>
    <property type="project" value="UniProtKB-KW"/>
</dbReference>
<evidence type="ECO:0000256" key="9">
    <source>
        <dbReference type="ARBA" id="ARBA00022827"/>
    </source>
</evidence>
<dbReference type="InterPro" id="IPR036318">
    <property type="entry name" value="FAD-bd_PCMH-like_sf"/>
</dbReference>
<keyword evidence="7 17" id="KW-0132">Cell division</keyword>
<gene>
    <name evidence="17" type="primary">murB</name>
    <name evidence="20" type="ORF">CLV28_0506</name>
</gene>
<comment type="function">
    <text evidence="2 17">Cell wall formation.</text>
</comment>
<dbReference type="Gene3D" id="3.30.43.10">
    <property type="entry name" value="Uridine Diphospho-n-acetylenolpyruvylglucosamine Reductase, domain 2"/>
    <property type="match status" value="1"/>
</dbReference>
<comment type="subcellular location">
    <subcellularLocation>
        <location evidence="3 17">Cytoplasm</location>
    </subcellularLocation>
</comment>
<dbReference type="GO" id="GO:0008762">
    <property type="term" value="F:UDP-N-acetylmuramate dehydrogenase activity"/>
    <property type="evidence" value="ECO:0007669"/>
    <property type="project" value="UniProtKB-UniRule"/>
</dbReference>
<name>A0A2M9CZF4_9CELL</name>
<dbReference type="Pfam" id="PF02873">
    <property type="entry name" value="MurB_C"/>
    <property type="match status" value="1"/>
</dbReference>
<evidence type="ECO:0000256" key="12">
    <source>
        <dbReference type="ARBA" id="ARBA00022984"/>
    </source>
</evidence>
<keyword evidence="6 17" id="KW-0963">Cytoplasm</keyword>
<evidence type="ECO:0000256" key="10">
    <source>
        <dbReference type="ARBA" id="ARBA00022857"/>
    </source>
</evidence>
<comment type="cofactor">
    <cofactor evidence="1 17">
        <name>FAD</name>
        <dbReference type="ChEBI" id="CHEBI:57692"/>
    </cofactor>
</comment>
<feature type="active site" evidence="17">
    <location>
        <position position="405"/>
    </location>
</feature>
<proteinExistence type="inferred from homology"/>
<keyword evidence="13 17" id="KW-0560">Oxidoreductase</keyword>
<keyword evidence="12 17" id="KW-0573">Peptidoglycan synthesis</keyword>
<feature type="active site" evidence="17">
    <location>
        <position position="179"/>
    </location>
</feature>
<evidence type="ECO:0000256" key="6">
    <source>
        <dbReference type="ARBA" id="ARBA00022490"/>
    </source>
</evidence>
<dbReference type="PANTHER" id="PTHR21071">
    <property type="entry name" value="UDP-N-ACETYLENOLPYRUVOYLGLUCOSAMINE REDUCTASE"/>
    <property type="match status" value="1"/>
</dbReference>
<evidence type="ECO:0000256" key="13">
    <source>
        <dbReference type="ARBA" id="ARBA00023002"/>
    </source>
</evidence>
<comment type="catalytic activity">
    <reaction evidence="16 17">
        <text>UDP-N-acetyl-alpha-D-muramate + NADP(+) = UDP-N-acetyl-3-O-(1-carboxyvinyl)-alpha-D-glucosamine + NADPH + H(+)</text>
        <dbReference type="Rhea" id="RHEA:12248"/>
        <dbReference type="ChEBI" id="CHEBI:15378"/>
        <dbReference type="ChEBI" id="CHEBI:57783"/>
        <dbReference type="ChEBI" id="CHEBI:58349"/>
        <dbReference type="ChEBI" id="CHEBI:68483"/>
        <dbReference type="ChEBI" id="CHEBI:70757"/>
        <dbReference type="EC" id="1.3.1.98"/>
    </reaction>
</comment>
<dbReference type="InterPro" id="IPR003170">
    <property type="entry name" value="MurB"/>
</dbReference>
<dbReference type="HAMAP" id="MF_00037">
    <property type="entry name" value="MurB"/>
    <property type="match status" value="1"/>
</dbReference>
<comment type="caution">
    <text evidence="20">The sequence shown here is derived from an EMBL/GenBank/DDBJ whole genome shotgun (WGS) entry which is preliminary data.</text>
</comment>
<dbReference type="PROSITE" id="PS51387">
    <property type="entry name" value="FAD_PCMH"/>
    <property type="match status" value="1"/>
</dbReference>
<sequence length="413" mass="42884">MSPDTRHDLEPTVDDVDPNPYLADMTSLRVGGPADRYVLASSEAELVETVRAADDAGIPVLVIGGGSNLLVSDEGFGGVVVRDGRQGVEVDAQDTCGGASVHAPAGQDWDALVARAVGEGWVGLEALSGIPGTLGAAPVQNIGAYGQEVAGVVASVRTYDRAQQRVRTLAFGELGFAYRTSLLKESMYSPADGGPWYPTPRFVVLDVALQMRLGTLSAPVAYPELARTLGVQVGDRAPSDEVRAAVLALRAGKGMLLDPAVRPDAPSVGRPNGSASDGTVAPDHDRWSAGSFFTNPVIPVEGADRLPEGAPRYPVRSPLPSTTTGPSLGVVDPAWVKTSAAWLIEHAGFGKGWGVHGEASLARLSTRHTLALTNRGGASAQDVVQLARAVRDGVLDAFGVELVPEPVLVGLSL</sequence>
<dbReference type="InterPro" id="IPR006094">
    <property type="entry name" value="Oxid_FAD_bind_N"/>
</dbReference>
<feature type="active site" description="Proton donor" evidence="17">
    <location>
        <position position="291"/>
    </location>
</feature>
<evidence type="ECO:0000256" key="18">
    <source>
        <dbReference type="SAM" id="MobiDB-lite"/>
    </source>
</evidence>
<dbReference type="InterPro" id="IPR036635">
    <property type="entry name" value="MurB_C_sf"/>
</dbReference>
<keyword evidence="14 17" id="KW-0131">Cell cycle</keyword>
<evidence type="ECO:0000313" key="21">
    <source>
        <dbReference type="Proteomes" id="UP000231693"/>
    </source>
</evidence>
<dbReference type="GO" id="GO:0071949">
    <property type="term" value="F:FAD binding"/>
    <property type="evidence" value="ECO:0007669"/>
    <property type="project" value="InterPro"/>
</dbReference>
<evidence type="ECO:0000256" key="8">
    <source>
        <dbReference type="ARBA" id="ARBA00022630"/>
    </source>
</evidence>
<comment type="pathway">
    <text evidence="4 17">Cell wall biogenesis; peptidoglycan biosynthesis.</text>
</comment>
<dbReference type="EC" id="1.3.1.98" evidence="17"/>
<reference evidence="20 21" key="1">
    <citation type="submission" date="2017-11" db="EMBL/GenBank/DDBJ databases">
        <title>Genomic Encyclopedia of Archaeal and Bacterial Type Strains, Phase II (KMG-II): From Individual Species to Whole Genera.</title>
        <authorList>
            <person name="Goeker M."/>
        </authorList>
    </citation>
    <scope>NUCLEOTIDE SEQUENCE [LARGE SCALE GENOMIC DNA]</scope>
    <source>
        <strain evidence="20 21">DSM 25478</strain>
    </source>
</reference>
<dbReference type="Proteomes" id="UP000231693">
    <property type="component" value="Unassembled WGS sequence"/>
</dbReference>
<dbReference type="Pfam" id="PF01565">
    <property type="entry name" value="FAD_binding_4"/>
    <property type="match status" value="1"/>
</dbReference>
<dbReference type="GO" id="GO:0005829">
    <property type="term" value="C:cytosol"/>
    <property type="evidence" value="ECO:0007669"/>
    <property type="project" value="TreeGrafter"/>
</dbReference>
<dbReference type="GO" id="GO:0009252">
    <property type="term" value="P:peptidoglycan biosynthetic process"/>
    <property type="evidence" value="ECO:0007669"/>
    <property type="project" value="UniProtKB-UniRule"/>
</dbReference>
<dbReference type="EMBL" id="PGFE01000001">
    <property type="protein sequence ID" value="PJJ77290.1"/>
    <property type="molecule type" value="Genomic_DNA"/>
</dbReference>
<dbReference type="RefSeq" id="WP_275405047.1">
    <property type="nucleotide sequence ID" value="NZ_BOOX01000004.1"/>
</dbReference>
<dbReference type="InterPro" id="IPR016169">
    <property type="entry name" value="FAD-bd_PCMH_sub2"/>
</dbReference>
<dbReference type="GO" id="GO:0051301">
    <property type="term" value="P:cell division"/>
    <property type="evidence" value="ECO:0007669"/>
    <property type="project" value="UniProtKB-KW"/>
</dbReference>
<dbReference type="Gene3D" id="3.30.465.10">
    <property type="match status" value="1"/>
</dbReference>
<evidence type="ECO:0000256" key="16">
    <source>
        <dbReference type="ARBA" id="ARBA00048914"/>
    </source>
</evidence>
<evidence type="ECO:0000256" key="15">
    <source>
        <dbReference type="ARBA" id="ARBA00023316"/>
    </source>
</evidence>
<keyword evidence="9 17" id="KW-0274">FAD</keyword>
<dbReference type="SUPFAM" id="SSF56194">
    <property type="entry name" value="Uridine diphospho-N-Acetylenolpyruvylglucosamine reductase, MurB, C-terminal domain"/>
    <property type="match status" value="1"/>
</dbReference>
<evidence type="ECO:0000256" key="2">
    <source>
        <dbReference type="ARBA" id="ARBA00003921"/>
    </source>
</evidence>
<dbReference type="SUPFAM" id="SSF56176">
    <property type="entry name" value="FAD-binding/transporter-associated domain-like"/>
    <property type="match status" value="1"/>
</dbReference>
<dbReference type="GO" id="GO:0008360">
    <property type="term" value="P:regulation of cell shape"/>
    <property type="evidence" value="ECO:0007669"/>
    <property type="project" value="UniProtKB-KW"/>
</dbReference>
<keyword evidence="11 17" id="KW-0133">Cell shape</keyword>
<accession>A0A2M9CZF4</accession>
<dbReference type="UniPathway" id="UPA00219"/>
<dbReference type="AlphaFoldDB" id="A0A2M9CZF4"/>
<protein>
    <recommendedName>
        <fullName evidence="17">UDP-N-acetylenolpyruvoylglucosamine reductase</fullName>
        <ecNumber evidence="17">1.3.1.98</ecNumber>
    </recommendedName>
    <alternativeName>
        <fullName evidence="17">UDP-N-acetylmuramate dehydrogenase</fullName>
    </alternativeName>
</protein>
<keyword evidence="10 17" id="KW-0521">NADP</keyword>
<dbReference type="InterPro" id="IPR011601">
    <property type="entry name" value="MurB_C"/>
</dbReference>